<reference evidence="2 3" key="1">
    <citation type="submission" date="2018-08" db="EMBL/GenBank/DDBJ databases">
        <title>Genomic Encyclopedia of Archaeal and Bacterial Type Strains, Phase II (KMG-II): from individual species to whole genera.</title>
        <authorList>
            <person name="Goeker M."/>
        </authorList>
    </citation>
    <scope>NUCLEOTIDE SEQUENCE [LARGE SCALE GENOMIC DNA]</scope>
    <source>
        <strain evidence="2 3">DSM 17099</strain>
    </source>
</reference>
<name>A0A3D9XVZ3_PARVE</name>
<proteinExistence type="predicted"/>
<sequence length="69" mass="7646">MLVYAFSGAIAANMITAMFFYGLWRLRKKESDGPAIILILFCCFMVGAAGFALRELSQEQNPAQTHSAR</sequence>
<evidence type="ECO:0000256" key="1">
    <source>
        <dbReference type="SAM" id="Phobius"/>
    </source>
</evidence>
<feature type="transmembrane region" description="Helical" evidence="1">
    <location>
        <begin position="6"/>
        <end position="24"/>
    </location>
</feature>
<evidence type="ECO:0000313" key="2">
    <source>
        <dbReference type="EMBL" id="REF72392.1"/>
    </source>
</evidence>
<keyword evidence="1" id="KW-0812">Transmembrane</keyword>
<dbReference type="Proteomes" id="UP000256941">
    <property type="component" value="Unassembled WGS sequence"/>
</dbReference>
<accession>A0A3D9XVZ3</accession>
<keyword evidence="1" id="KW-0472">Membrane</keyword>
<comment type="caution">
    <text evidence="2">The sequence shown here is derived from an EMBL/GenBank/DDBJ whole genome shotgun (WGS) entry which is preliminary data.</text>
</comment>
<feature type="transmembrane region" description="Helical" evidence="1">
    <location>
        <begin position="36"/>
        <end position="53"/>
    </location>
</feature>
<protein>
    <submittedName>
        <fullName evidence="2">Uncharacterized protein</fullName>
    </submittedName>
</protein>
<keyword evidence="1" id="KW-1133">Transmembrane helix</keyword>
<dbReference type="EMBL" id="QTUJ01000001">
    <property type="protein sequence ID" value="REF72392.1"/>
    <property type="molecule type" value="Genomic_DNA"/>
</dbReference>
<evidence type="ECO:0000313" key="3">
    <source>
        <dbReference type="Proteomes" id="UP000256941"/>
    </source>
</evidence>
<organism evidence="2 3">
    <name type="scientific">Paracoccus versutus</name>
    <name type="common">Thiobacillus versutus</name>
    <dbReference type="NCBI Taxonomy" id="34007"/>
    <lineage>
        <taxon>Bacteria</taxon>
        <taxon>Pseudomonadati</taxon>
        <taxon>Pseudomonadota</taxon>
        <taxon>Alphaproteobacteria</taxon>
        <taxon>Rhodobacterales</taxon>
        <taxon>Paracoccaceae</taxon>
        <taxon>Paracoccus</taxon>
    </lineage>
</organism>
<dbReference type="AlphaFoldDB" id="A0A3D9XVZ3"/>
<gene>
    <name evidence="2" type="ORF">BDD41_0862</name>
</gene>